<evidence type="ECO:0000313" key="1">
    <source>
        <dbReference type="EMBL" id="CAH1192652.1"/>
    </source>
</evidence>
<proteinExistence type="predicted"/>
<evidence type="ECO:0000313" key="2">
    <source>
        <dbReference type="Proteomes" id="UP000838821"/>
    </source>
</evidence>
<accession>A0ABN8FVG3</accession>
<reference evidence="1" key="1">
    <citation type="submission" date="2022-01" db="EMBL/GenBank/DDBJ databases">
        <authorList>
            <person name="Criscuolo A."/>
        </authorList>
    </citation>
    <scope>NUCLEOTIDE SEQUENCE</scope>
    <source>
        <strain evidence="1">CIP111891</strain>
    </source>
</reference>
<dbReference type="EMBL" id="CAKMMW010000001">
    <property type="protein sequence ID" value="CAH1192652.1"/>
    <property type="molecule type" value="Genomic_DNA"/>
</dbReference>
<comment type="caution">
    <text evidence="1">The sequence shown here is derived from an EMBL/GenBank/DDBJ whole genome shotgun (WGS) entry which is preliminary data.</text>
</comment>
<gene>
    <name evidence="1" type="ORF">PAECIP111891_00406</name>
</gene>
<protein>
    <submittedName>
        <fullName evidence="1">Uncharacterized protein</fullName>
    </submittedName>
</protein>
<sequence length="289" mass="33465">MQHTLLSELTQLIAVLKRNEAEIIYTIPSEIMGAVKKAKHLERFLHEIFLTVSGSGGINIISIIRREFGMRSEIANHINQWAPYSRDQLEDDLHDAIDRAEIRPGKQSLFIEDNADKKEVAEALSLLKGIAHAAVRCQFNPKRAGEEAYIEILDHLIRFCGLPYTHSAGNMISFRNLISSNRLYSMSGNNELITTALKAYVKEWYQRSSFTFLEDREWYYTYESVLEYTYILTREQLERLQIDFIQYIRNEFILVKGKPELHKAEHLKTMLENVLNWMAPSEAAAIHSN</sequence>
<keyword evidence="2" id="KW-1185">Reference proteome</keyword>
<organism evidence="1 2">
    <name type="scientific">Paenibacillus allorhizoplanae</name>
    <dbReference type="NCBI Taxonomy" id="2905648"/>
    <lineage>
        <taxon>Bacteria</taxon>
        <taxon>Bacillati</taxon>
        <taxon>Bacillota</taxon>
        <taxon>Bacilli</taxon>
        <taxon>Bacillales</taxon>
        <taxon>Paenibacillaceae</taxon>
        <taxon>Paenibacillus</taxon>
    </lineage>
</organism>
<dbReference type="Proteomes" id="UP000838821">
    <property type="component" value="Unassembled WGS sequence"/>
</dbReference>
<dbReference type="RefSeq" id="WP_236284242.1">
    <property type="nucleotide sequence ID" value="NZ_CAKMMW010000001.1"/>
</dbReference>
<name>A0ABN8FVG3_9BACL</name>